<evidence type="ECO:0008006" key="4">
    <source>
        <dbReference type="Google" id="ProtNLM"/>
    </source>
</evidence>
<dbReference type="EMBL" id="MJEH01000061">
    <property type="protein sequence ID" value="OEH91450.1"/>
    <property type="molecule type" value="Genomic_DNA"/>
</dbReference>
<sequence>MKWIQTIKLILIIIFSTLFILSGTYLGNFINTTVFKSTENYSEGTKLGTADLEGIRIEEVKEIVTNELIQWQESINITVNHWGVTESLPLDIYKFDILETVQSITDGKVNHYVVMLDKAKLARVIDYTSFGLANEEIQKFESDLLQIAQNLIVPDTAIDLANYLNQTNTDVVLSRGEVTFDLGYQFYVSDLIKETDIVTLPANGVFSFTEAFNLETVNLDHVPDSRKDAMSIIATAIYEAILPSTIDIVERHISRELPAYSELGKEAKVIPGEMELMLHNREGYDLNIQFIIQGTTLIAELKGPPSPVDYKVVQDDEATYPYKTIIQFSPLISIGGKKTEREGQPARYVKVLRESVNVRGDVERINISEDFYPPIHKIEVYSLKSTQLSNSQKGLKESAIEQSNTHSTSRSQAIKNNVDEFWGEDVVTKGQ</sequence>
<feature type="compositionally biased region" description="Polar residues" evidence="1">
    <location>
        <begin position="400"/>
        <end position="415"/>
    </location>
</feature>
<protein>
    <recommendedName>
        <fullName evidence="4">G5 domain-containing protein</fullName>
    </recommendedName>
</protein>
<name>A0A1E5LBI6_9BACI</name>
<feature type="region of interest" description="Disordered" evidence="1">
    <location>
        <begin position="394"/>
        <end position="416"/>
    </location>
</feature>
<evidence type="ECO:0000256" key="1">
    <source>
        <dbReference type="SAM" id="MobiDB-lite"/>
    </source>
</evidence>
<evidence type="ECO:0000313" key="2">
    <source>
        <dbReference type="EMBL" id="OEH91450.1"/>
    </source>
</evidence>
<dbReference type="RefSeq" id="WP_069718458.1">
    <property type="nucleotide sequence ID" value="NZ_MJEH01000061.1"/>
</dbReference>
<comment type="caution">
    <text evidence="2">The sequence shown here is derived from an EMBL/GenBank/DDBJ whole genome shotgun (WGS) entry which is preliminary data.</text>
</comment>
<dbReference type="STRING" id="1305675.BFG57_04870"/>
<dbReference type="AlphaFoldDB" id="A0A1E5LBI6"/>
<dbReference type="Proteomes" id="UP000095209">
    <property type="component" value="Unassembled WGS sequence"/>
</dbReference>
<evidence type="ECO:0000313" key="3">
    <source>
        <dbReference type="Proteomes" id="UP000095209"/>
    </source>
</evidence>
<organism evidence="2 3">
    <name type="scientific">Bacillus solimangrovi</name>
    <dbReference type="NCBI Taxonomy" id="1305675"/>
    <lineage>
        <taxon>Bacteria</taxon>
        <taxon>Bacillati</taxon>
        <taxon>Bacillota</taxon>
        <taxon>Bacilli</taxon>
        <taxon>Bacillales</taxon>
        <taxon>Bacillaceae</taxon>
        <taxon>Bacillus</taxon>
    </lineage>
</organism>
<proteinExistence type="predicted"/>
<gene>
    <name evidence="2" type="ORF">BFG57_04870</name>
</gene>
<accession>A0A1E5LBI6</accession>
<keyword evidence="3" id="KW-1185">Reference proteome</keyword>
<reference evidence="2 3" key="1">
    <citation type="submission" date="2016-08" db="EMBL/GenBank/DDBJ databases">
        <title>Genome of Bacillus solimangrovi GH2-4.</title>
        <authorList>
            <person name="Lim S."/>
            <person name="Kim B.-C."/>
        </authorList>
    </citation>
    <scope>NUCLEOTIDE SEQUENCE [LARGE SCALE GENOMIC DNA]</scope>
    <source>
        <strain evidence="2 3">GH2-4</strain>
    </source>
</reference>
<dbReference type="OrthoDB" id="2691125at2"/>